<evidence type="ECO:0000256" key="1">
    <source>
        <dbReference type="ARBA" id="ARBA00023125"/>
    </source>
</evidence>
<proteinExistence type="predicted"/>
<dbReference type="Proteomes" id="UP000005753">
    <property type="component" value="Chromosome"/>
</dbReference>
<dbReference type="InterPro" id="IPR001647">
    <property type="entry name" value="HTH_TetR"/>
</dbReference>
<evidence type="ECO:0000313" key="4">
    <source>
        <dbReference type="EMBL" id="EIM56609.1"/>
    </source>
</evidence>
<accession>I5AS36</accession>
<dbReference type="PROSITE" id="PS50977">
    <property type="entry name" value="HTH_TETR_2"/>
    <property type="match status" value="1"/>
</dbReference>
<gene>
    <name evidence="4" type="ORF">EubceDRAFT1_0775</name>
</gene>
<reference evidence="4 5" key="2">
    <citation type="submission" date="2012-02" db="EMBL/GenBank/DDBJ databases">
        <title>Improved High-Quality Draft sequence of Eubacterium cellulosolvens 6.</title>
        <authorList>
            <consortium name="US DOE Joint Genome Institute"/>
            <person name="Lucas S."/>
            <person name="Han J."/>
            <person name="Lapidus A."/>
            <person name="Cheng J.-F."/>
            <person name="Goodwin L."/>
            <person name="Pitluck S."/>
            <person name="Peters L."/>
            <person name="Mikhailova N."/>
            <person name="Gu W."/>
            <person name="Detter J.C."/>
            <person name="Han C."/>
            <person name="Tapia R."/>
            <person name="Land M."/>
            <person name="Hauser L."/>
            <person name="Kyrpides N."/>
            <person name="Ivanova N."/>
            <person name="Pagani I."/>
            <person name="Johnson E."/>
            <person name="Mukhopadhyay B."/>
            <person name="Anderson I."/>
            <person name="Woyke T."/>
        </authorList>
    </citation>
    <scope>NUCLEOTIDE SEQUENCE [LARGE SCALE GENOMIC DNA]</scope>
    <source>
        <strain evidence="4 5">6</strain>
    </source>
</reference>
<dbReference type="Gene3D" id="1.10.357.10">
    <property type="entry name" value="Tetracycline Repressor, domain 2"/>
    <property type="match status" value="1"/>
</dbReference>
<dbReference type="PANTHER" id="PTHR43479:SF23">
    <property type="entry name" value="HTH TETR-TYPE DOMAIN-CONTAINING PROTEIN"/>
    <property type="match status" value="1"/>
</dbReference>
<dbReference type="HOGENOM" id="CLU_087539_3_1_9"/>
<sequence>MDRRQQKTRKAVLAAFEELVSSKRYEQITVQDIIDLADIGRTTFYAHFETKDSVLDAICTDLFSHIFDEHQKEEEDHDFSKAMNTLQDKLTHILYHLKADQKHYRRLFSGESAELFWDYFRRWFELELGEEIRKTHKEKKNTIPEDLFTGLYIGIFIETVKWWFKDGCKKTPEQVERYFEEVF</sequence>
<dbReference type="AlphaFoldDB" id="I5AS36"/>
<evidence type="ECO:0000259" key="3">
    <source>
        <dbReference type="PROSITE" id="PS50977"/>
    </source>
</evidence>
<evidence type="ECO:0000313" key="5">
    <source>
        <dbReference type="Proteomes" id="UP000005753"/>
    </source>
</evidence>
<dbReference type="SUPFAM" id="SSF46689">
    <property type="entry name" value="Homeodomain-like"/>
    <property type="match status" value="1"/>
</dbReference>
<dbReference type="InterPro" id="IPR009057">
    <property type="entry name" value="Homeodomain-like_sf"/>
</dbReference>
<dbReference type="eggNOG" id="COG1309">
    <property type="taxonomic scope" value="Bacteria"/>
</dbReference>
<dbReference type="InterPro" id="IPR039532">
    <property type="entry name" value="TetR_C_Firmicutes"/>
</dbReference>
<feature type="DNA-binding region" description="H-T-H motif" evidence="2">
    <location>
        <begin position="29"/>
        <end position="48"/>
    </location>
</feature>
<dbReference type="PANTHER" id="PTHR43479">
    <property type="entry name" value="ACREF/ENVCD OPERON REPRESSOR-RELATED"/>
    <property type="match status" value="1"/>
</dbReference>
<organism evidence="4 5">
    <name type="scientific">Eubacterium cellulosolvens (strain ATCC 43171 / JCM 9499 / 6)</name>
    <name type="common">Cillobacterium cellulosolvens</name>
    <dbReference type="NCBI Taxonomy" id="633697"/>
    <lineage>
        <taxon>Bacteria</taxon>
        <taxon>Bacillati</taxon>
        <taxon>Bacillota</taxon>
        <taxon>Clostridia</taxon>
        <taxon>Eubacteriales</taxon>
        <taxon>Eubacteriaceae</taxon>
        <taxon>Eubacterium</taxon>
    </lineage>
</organism>
<evidence type="ECO:0000256" key="2">
    <source>
        <dbReference type="PROSITE-ProRule" id="PRU00335"/>
    </source>
</evidence>
<reference evidence="4 5" key="1">
    <citation type="submission" date="2010-08" db="EMBL/GenBank/DDBJ databases">
        <authorList>
            <consortium name="US DOE Joint Genome Institute (JGI-PGF)"/>
            <person name="Lucas S."/>
            <person name="Copeland A."/>
            <person name="Lapidus A."/>
            <person name="Cheng J.-F."/>
            <person name="Bruce D."/>
            <person name="Goodwin L."/>
            <person name="Pitluck S."/>
            <person name="Land M.L."/>
            <person name="Hauser L."/>
            <person name="Chang Y.-J."/>
            <person name="Anderson I.J."/>
            <person name="Johnson E."/>
            <person name="Mulhopadhyay B."/>
            <person name="Kyrpides N."/>
            <person name="Woyke T.J."/>
        </authorList>
    </citation>
    <scope>NUCLEOTIDE SEQUENCE [LARGE SCALE GENOMIC DNA]</scope>
    <source>
        <strain evidence="4 5">6</strain>
    </source>
</reference>
<dbReference type="GO" id="GO:0003677">
    <property type="term" value="F:DNA binding"/>
    <property type="evidence" value="ECO:0007669"/>
    <property type="project" value="UniProtKB-UniRule"/>
</dbReference>
<dbReference type="EMBL" id="CM001487">
    <property type="protein sequence ID" value="EIM56609.1"/>
    <property type="molecule type" value="Genomic_DNA"/>
</dbReference>
<dbReference type="Pfam" id="PF00440">
    <property type="entry name" value="TetR_N"/>
    <property type="match status" value="1"/>
</dbReference>
<dbReference type="OrthoDB" id="9810250at2"/>
<dbReference type="Pfam" id="PF14278">
    <property type="entry name" value="TetR_C_8"/>
    <property type="match status" value="1"/>
</dbReference>
<protein>
    <submittedName>
        <fullName evidence="4">Transcriptional regulator</fullName>
    </submittedName>
</protein>
<keyword evidence="5" id="KW-1185">Reference proteome</keyword>
<feature type="domain" description="HTH tetR-type" evidence="3">
    <location>
        <begin position="6"/>
        <end position="66"/>
    </location>
</feature>
<name>I5AS36_EUBC6</name>
<dbReference type="STRING" id="633697.EubceDRAFT1_0775"/>
<keyword evidence="1 2" id="KW-0238">DNA-binding</keyword>
<dbReference type="InterPro" id="IPR050624">
    <property type="entry name" value="HTH-type_Tx_Regulator"/>
</dbReference>